<dbReference type="InterPro" id="IPR007074">
    <property type="entry name" value="LicD/FKTN/FKRP_NTP_transf"/>
</dbReference>
<dbReference type="PANTHER" id="PTHR43404:SF1">
    <property type="entry name" value="MNN4P"/>
    <property type="match status" value="1"/>
</dbReference>
<keyword evidence="1" id="KW-0812">Transmembrane</keyword>
<dbReference type="eggNOG" id="ENOG502SD1A">
    <property type="taxonomic scope" value="Eukaryota"/>
</dbReference>
<dbReference type="InParanoid" id="A3LWY4"/>
<feature type="transmembrane region" description="Helical" evidence="1">
    <location>
        <begin position="12"/>
        <end position="31"/>
    </location>
</feature>
<dbReference type="EMBL" id="CP000500">
    <property type="protein sequence ID" value="ABN67362.2"/>
    <property type="molecule type" value="Genomic_DNA"/>
</dbReference>
<dbReference type="HOGENOM" id="CLU_451986_0_0_1"/>
<sequence>MLHLLHNRKYKVLTLLFLAVVAACSLNLFIATRIDQKYLESTALKLHGDSKFNPRASTRAVFKFVSDRIKHNSQVSRAGNPDGIYFHWDDWVDLSPADRILNRYRKGFPLGECDDIIEDFAKVNGYRMESYNRKVLRGMANLYCSKEVPDRIILTTDNEMIEVPVVGKRRMGYDSKPIKMNKQMLIRKMKKVEKSVVHSNFTTYPIKALQSNLDISVADFLFDPEAETFKLQEKESQTKLTSEESTYLEFLQTSSELSDHADKFFKYPWIVTDVVQGRSHHIAYPFFKRFIGDRERQSIIHHMIRAWFSFAETTGYASWIAHGSLLGWTYNGVNMPWDTDVDIQMPIVQIDKLGRYHNNSIIVENPRYGNGKYYLVVAPTYLKYGNGRNFIDARFIDINSGLYIDISAVQYTGDVPPNNEQNERRDLSQLWVHCKNWNWNSLDEILPLRHTYFEGGSAYIPKKVTQIMSRKYGSDSMSDYSFHHHNFQKDIDLWVPDEICSKPPKIKTRFNEHGGLSYKGACHSPVLSDEYDIVKPSADRHKLLNKNLDNPATYRVEEMGELPFLRKDAWDYFNDLNENLVHCTGWAINEPVVGKIYETGKANEKQ</sequence>
<evidence type="ECO:0000256" key="1">
    <source>
        <dbReference type="SAM" id="Phobius"/>
    </source>
</evidence>
<proteinExistence type="predicted"/>
<dbReference type="KEGG" id="pic:PICST_32630"/>
<dbReference type="OMA" id="GVNMPWD"/>
<dbReference type="Pfam" id="PF04991">
    <property type="entry name" value="LicD"/>
    <property type="match status" value="1"/>
</dbReference>
<keyword evidence="1" id="KW-1133">Transmembrane helix</keyword>
<dbReference type="OrthoDB" id="444255at2759"/>
<keyword evidence="1" id="KW-0472">Membrane</keyword>
<evidence type="ECO:0000313" key="4">
    <source>
        <dbReference type="Proteomes" id="UP000002258"/>
    </source>
</evidence>
<dbReference type="GeneID" id="4840335"/>
<dbReference type="RefSeq" id="XP_001385391.2">
    <property type="nucleotide sequence ID" value="XM_001385354.1"/>
</dbReference>
<accession>A3LWY4</accession>
<name>A3LWY4_PICST</name>
<dbReference type="AlphaFoldDB" id="A3LWY4"/>
<dbReference type="STRING" id="322104.A3LWY4"/>
<dbReference type="GO" id="GO:0009100">
    <property type="term" value="P:glycoprotein metabolic process"/>
    <property type="evidence" value="ECO:0007669"/>
    <property type="project" value="UniProtKB-ARBA"/>
</dbReference>
<gene>
    <name evidence="3" type="ORF">PICST_32630</name>
</gene>
<feature type="domain" description="LicD/FKTN/FKRP nucleotidyltransferase" evidence="2">
    <location>
        <begin position="316"/>
        <end position="421"/>
    </location>
</feature>
<dbReference type="Proteomes" id="UP000002258">
    <property type="component" value="Chromosome 6"/>
</dbReference>
<evidence type="ECO:0000313" key="3">
    <source>
        <dbReference type="EMBL" id="ABN67362.2"/>
    </source>
</evidence>
<keyword evidence="4" id="KW-1185">Reference proteome</keyword>
<organism evidence="3 4">
    <name type="scientific">Scheffersomyces stipitis (strain ATCC 58785 / CBS 6054 / NBRC 10063 / NRRL Y-11545)</name>
    <name type="common">Yeast</name>
    <name type="synonym">Pichia stipitis</name>
    <dbReference type="NCBI Taxonomy" id="322104"/>
    <lineage>
        <taxon>Eukaryota</taxon>
        <taxon>Fungi</taxon>
        <taxon>Dikarya</taxon>
        <taxon>Ascomycota</taxon>
        <taxon>Saccharomycotina</taxon>
        <taxon>Pichiomycetes</taxon>
        <taxon>Debaryomycetaceae</taxon>
        <taxon>Scheffersomyces</taxon>
    </lineage>
</organism>
<protein>
    <submittedName>
        <fullName evidence="3">Carbohydrate metabolism, cell wall maintenance</fullName>
    </submittedName>
</protein>
<dbReference type="PANTHER" id="PTHR43404">
    <property type="entry name" value="LIPOPOLYSACCHARIDE CHOLINEPHOSPHOTRANSFERASE LICD"/>
    <property type="match status" value="1"/>
</dbReference>
<dbReference type="InterPro" id="IPR052942">
    <property type="entry name" value="LPS_cholinephosphotransferase"/>
</dbReference>
<evidence type="ECO:0000259" key="2">
    <source>
        <dbReference type="Pfam" id="PF04991"/>
    </source>
</evidence>
<reference evidence="3 4" key="1">
    <citation type="journal article" date="2007" name="Nat. Biotechnol.">
        <title>Genome sequence of the lignocellulose-bioconverting and xylose-fermenting yeast Pichia stipitis.</title>
        <authorList>
            <person name="Jeffries T.W."/>
            <person name="Grigoriev I.V."/>
            <person name="Grimwood J."/>
            <person name="Laplaza J.M."/>
            <person name="Aerts A."/>
            <person name="Salamov A."/>
            <person name="Schmutz J."/>
            <person name="Lindquist E."/>
            <person name="Dehal P."/>
            <person name="Shapiro H."/>
            <person name="Jin Y.S."/>
            <person name="Passoth V."/>
            <person name="Richardson P.M."/>
        </authorList>
    </citation>
    <scope>NUCLEOTIDE SEQUENCE [LARGE SCALE GENOMIC DNA]</scope>
    <source>
        <strain evidence="4">ATCC 58785 / CBS 6054 / NBRC 10063 / NRRL Y-11545</strain>
    </source>
</reference>